<evidence type="ECO:0000256" key="1">
    <source>
        <dbReference type="SAM" id="MobiDB-lite"/>
    </source>
</evidence>
<dbReference type="AlphaFoldDB" id="A0A8H7C9J8"/>
<dbReference type="EMBL" id="JABXXO010000009">
    <property type="protein sequence ID" value="KAF7770293.1"/>
    <property type="molecule type" value="Genomic_DNA"/>
</dbReference>
<organism evidence="2 3">
    <name type="scientific">Agaricus bisporus var. burnettii</name>
    <dbReference type="NCBI Taxonomy" id="192524"/>
    <lineage>
        <taxon>Eukaryota</taxon>
        <taxon>Fungi</taxon>
        <taxon>Dikarya</taxon>
        <taxon>Basidiomycota</taxon>
        <taxon>Agaricomycotina</taxon>
        <taxon>Agaricomycetes</taxon>
        <taxon>Agaricomycetidae</taxon>
        <taxon>Agaricales</taxon>
        <taxon>Agaricineae</taxon>
        <taxon>Agaricaceae</taxon>
        <taxon>Agaricus</taxon>
    </lineage>
</organism>
<accession>A0A8H7C9J8</accession>
<comment type="caution">
    <text evidence="2">The sequence shown here is derived from an EMBL/GenBank/DDBJ whole genome shotgun (WGS) entry which is preliminary data.</text>
</comment>
<sequence length="442" mass="49327">MLFDNLAACFSPLIPEDLRKIWITQGRKIYEAPTGSSDMIDSYRHATKRIRVERMDALSTNLLRPSSFYMLSMNRQIAPLANCSEPETQLPLQSVPRRLSFKRKNDGLSLDEEVGVKKRRVSKSPRSRNAYSETLALENSSYESGIGRAEVIKEPKDLMADLLIKQRGNVRFRLPGTEAVRPRRSLVIDFSKQKDSGTLVSYNSTFTMTGSLPRARSPLWFSQVSDFSWDNPDGNASEDSCQSTLVPTPSGSIDYTQGKTNTSFDYDCRVSSSSAGLPKLLNPMLAPVSNSDKSQRNIEPEDNCDINSGSEVYSDSEEEEEERSSAAVSSEEEVERQLEAVFDSESSEFDENRAVVYNKGNRSVSVVHFANDMQINRQAVELSRGISICNLSRGEGAEDGACRLLKVSIKTLLDIGSGPFQGTLLKPKTSYRGKEISFWRQV</sequence>
<protein>
    <submittedName>
        <fullName evidence="2">Uncharacterized protein</fullName>
    </submittedName>
</protein>
<evidence type="ECO:0000313" key="3">
    <source>
        <dbReference type="Proteomes" id="UP000629468"/>
    </source>
</evidence>
<name>A0A8H7C9J8_AGABI</name>
<proteinExistence type="predicted"/>
<dbReference type="Proteomes" id="UP000629468">
    <property type="component" value="Unassembled WGS sequence"/>
</dbReference>
<feature type="region of interest" description="Disordered" evidence="1">
    <location>
        <begin position="279"/>
        <end position="334"/>
    </location>
</feature>
<reference evidence="2 3" key="1">
    <citation type="journal article" name="Sci. Rep.">
        <title>Telomere-to-telomere assembled and centromere annotated genomes of the two main subspecies of the button mushroom Agaricus bisporus reveal especially polymorphic chromosome ends.</title>
        <authorList>
            <person name="Sonnenberg A.S.M."/>
            <person name="Sedaghat-Telgerd N."/>
            <person name="Lavrijssen B."/>
            <person name="Ohm R.A."/>
            <person name="Hendrickx P.M."/>
            <person name="Scholtmeijer K."/>
            <person name="Baars J.J.P."/>
            <person name="van Peer A."/>
        </authorList>
    </citation>
    <scope>NUCLEOTIDE SEQUENCE [LARGE SCALE GENOMIC DNA]</scope>
    <source>
        <strain evidence="2 3">H119_p4</strain>
    </source>
</reference>
<evidence type="ECO:0000313" key="2">
    <source>
        <dbReference type="EMBL" id="KAF7770293.1"/>
    </source>
</evidence>
<gene>
    <name evidence="2" type="ORF">Agabi119p4_6267</name>
</gene>